<reference evidence="9 10" key="1">
    <citation type="submission" date="2019-04" db="EMBL/GenBank/DDBJ databases">
        <title>The CDC panel for molecular diagnostics of ciprofloxacin resistance and its use for research and clinical development.</title>
        <authorList>
            <person name="Liu H."/>
            <person name="Tang K."/>
            <person name="Pham C."/>
            <person name="Schmerer M."/>
        </authorList>
    </citation>
    <scope>NUCLEOTIDE SEQUENCE [LARGE SCALE GENOMIC DNA]</scope>
    <source>
        <strain evidence="9 10">LRRBGS_0742</strain>
    </source>
</reference>
<accession>A0AAX2TM57</accession>
<gene>
    <name evidence="9" type="ORF">E8M63_13280</name>
</gene>
<comment type="subunit">
    <text evidence="7">The complex comprises the extracytoplasmic solute receptor protein and the two transmembrane proteins.</text>
</comment>
<protein>
    <recommendedName>
        <fullName evidence="7">TRAP transporter small permease protein</fullName>
    </recommendedName>
</protein>
<feature type="non-terminal residue" evidence="9">
    <location>
        <position position="116"/>
    </location>
</feature>
<dbReference type="AlphaFoldDB" id="A0AAX2TM57"/>
<evidence type="ECO:0000256" key="1">
    <source>
        <dbReference type="ARBA" id="ARBA00004651"/>
    </source>
</evidence>
<evidence type="ECO:0000256" key="2">
    <source>
        <dbReference type="ARBA" id="ARBA00022448"/>
    </source>
</evidence>
<evidence type="ECO:0000313" key="9">
    <source>
        <dbReference type="EMBL" id="TJX02233.1"/>
    </source>
</evidence>
<dbReference type="Pfam" id="PF04290">
    <property type="entry name" value="DctQ"/>
    <property type="match status" value="1"/>
</dbReference>
<feature type="transmembrane region" description="Helical" evidence="7">
    <location>
        <begin position="74"/>
        <end position="97"/>
    </location>
</feature>
<dbReference type="InterPro" id="IPR055348">
    <property type="entry name" value="DctQ"/>
</dbReference>
<comment type="similarity">
    <text evidence="7">Belongs to the TRAP transporter small permease family.</text>
</comment>
<name>A0AAX2TM57_NEIGO</name>
<organism evidence="9 10">
    <name type="scientific">Neisseria gonorrhoeae</name>
    <dbReference type="NCBI Taxonomy" id="485"/>
    <lineage>
        <taxon>Bacteria</taxon>
        <taxon>Pseudomonadati</taxon>
        <taxon>Pseudomonadota</taxon>
        <taxon>Betaproteobacteria</taxon>
        <taxon>Neisseriales</taxon>
        <taxon>Neisseriaceae</taxon>
        <taxon>Neisseria</taxon>
    </lineage>
</organism>
<evidence type="ECO:0000259" key="8">
    <source>
        <dbReference type="Pfam" id="PF04290"/>
    </source>
</evidence>
<evidence type="ECO:0000256" key="6">
    <source>
        <dbReference type="ARBA" id="ARBA00023136"/>
    </source>
</evidence>
<feature type="domain" description="Tripartite ATP-independent periplasmic transporters DctQ component" evidence="8">
    <location>
        <begin position="58"/>
        <end position="114"/>
    </location>
</feature>
<evidence type="ECO:0000256" key="5">
    <source>
        <dbReference type="ARBA" id="ARBA00022989"/>
    </source>
</evidence>
<dbReference type="GO" id="GO:0022857">
    <property type="term" value="F:transmembrane transporter activity"/>
    <property type="evidence" value="ECO:0007669"/>
    <property type="project" value="UniProtKB-UniRule"/>
</dbReference>
<keyword evidence="6 7" id="KW-0472">Membrane</keyword>
<evidence type="ECO:0000256" key="7">
    <source>
        <dbReference type="RuleBase" id="RU369079"/>
    </source>
</evidence>
<keyword evidence="3" id="KW-1003">Cell membrane</keyword>
<dbReference type="EMBL" id="SUQX01000129">
    <property type="protein sequence ID" value="TJX02233.1"/>
    <property type="molecule type" value="Genomic_DNA"/>
</dbReference>
<feature type="transmembrane region" description="Helical" evidence="7">
    <location>
        <begin position="43"/>
        <end position="62"/>
    </location>
</feature>
<sequence>MSEASGIELADEVHLGLKPPVDSPPERGAFVRMYGQMMSAIDTAARVGLFFVLVGELGLILVEVAQRGLSGHSFLWAEEVSRLALLTIAFVGGALAYRGRHHTAVALVTDMLPLAA</sequence>
<evidence type="ECO:0000256" key="4">
    <source>
        <dbReference type="ARBA" id="ARBA00022692"/>
    </source>
</evidence>
<comment type="caution">
    <text evidence="7">Lacks conserved residue(s) required for the propagation of feature annotation.</text>
</comment>
<evidence type="ECO:0000313" key="10">
    <source>
        <dbReference type="Proteomes" id="UP000307092"/>
    </source>
</evidence>
<dbReference type="GO" id="GO:0005886">
    <property type="term" value="C:plasma membrane"/>
    <property type="evidence" value="ECO:0007669"/>
    <property type="project" value="UniProtKB-SubCell"/>
</dbReference>
<keyword evidence="2 7" id="KW-0813">Transport</keyword>
<evidence type="ECO:0000256" key="3">
    <source>
        <dbReference type="ARBA" id="ARBA00022475"/>
    </source>
</evidence>
<dbReference type="Proteomes" id="UP000307092">
    <property type="component" value="Unassembled WGS sequence"/>
</dbReference>
<comment type="subcellular location">
    <subcellularLocation>
        <location evidence="7">Cell inner membrane</location>
        <topology evidence="7">Multi-pass membrane protein</topology>
    </subcellularLocation>
    <subcellularLocation>
        <location evidence="1">Cell membrane</location>
        <topology evidence="1">Multi-pass membrane protein</topology>
    </subcellularLocation>
</comment>
<dbReference type="RefSeq" id="WP_146710700.1">
    <property type="nucleotide sequence ID" value="NZ_SUQX01000129.1"/>
</dbReference>
<comment type="caution">
    <text evidence="9">The sequence shown here is derived from an EMBL/GenBank/DDBJ whole genome shotgun (WGS) entry which is preliminary data.</text>
</comment>
<keyword evidence="7" id="KW-0997">Cell inner membrane</keyword>
<comment type="function">
    <text evidence="7">Part of the tripartite ATP-independent periplasmic (TRAP) transport system.</text>
</comment>
<keyword evidence="4 7" id="KW-0812">Transmembrane</keyword>
<keyword evidence="5 7" id="KW-1133">Transmembrane helix</keyword>
<proteinExistence type="inferred from homology"/>